<evidence type="ECO:0000313" key="2">
    <source>
        <dbReference type="Proteomes" id="UP001151699"/>
    </source>
</evidence>
<reference evidence="1" key="1">
    <citation type="submission" date="2022-07" db="EMBL/GenBank/DDBJ databases">
        <authorList>
            <person name="Trinca V."/>
            <person name="Uliana J.V.C."/>
            <person name="Torres T.T."/>
            <person name="Ward R.J."/>
            <person name="Monesi N."/>
        </authorList>
    </citation>
    <scope>NUCLEOTIDE SEQUENCE</scope>
    <source>
        <strain evidence="1">HSMRA1968</strain>
        <tissue evidence="1">Whole embryos</tissue>
    </source>
</reference>
<organism evidence="1 2">
    <name type="scientific">Pseudolycoriella hygida</name>
    <dbReference type="NCBI Taxonomy" id="35572"/>
    <lineage>
        <taxon>Eukaryota</taxon>
        <taxon>Metazoa</taxon>
        <taxon>Ecdysozoa</taxon>
        <taxon>Arthropoda</taxon>
        <taxon>Hexapoda</taxon>
        <taxon>Insecta</taxon>
        <taxon>Pterygota</taxon>
        <taxon>Neoptera</taxon>
        <taxon>Endopterygota</taxon>
        <taxon>Diptera</taxon>
        <taxon>Nematocera</taxon>
        <taxon>Sciaroidea</taxon>
        <taxon>Sciaridae</taxon>
        <taxon>Pseudolycoriella</taxon>
    </lineage>
</organism>
<gene>
    <name evidence="1" type="ORF">Bhyg_06333</name>
</gene>
<evidence type="ECO:0000313" key="1">
    <source>
        <dbReference type="EMBL" id="KAJ6641394.1"/>
    </source>
</evidence>
<protein>
    <submittedName>
        <fullName evidence="1">Uncharacterized protein</fullName>
    </submittedName>
</protein>
<dbReference type="AlphaFoldDB" id="A0A9Q0N2F2"/>
<comment type="caution">
    <text evidence="1">The sequence shown here is derived from an EMBL/GenBank/DDBJ whole genome shotgun (WGS) entry which is preliminary data.</text>
</comment>
<name>A0A9Q0N2F2_9DIPT</name>
<sequence length="59" mass="7117">MNISDDVEEMRTQFEQWKKEDDCKENKVIKEKRPGRRIWHIEAYIEQTVFENSTDAAEA</sequence>
<keyword evidence="2" id="KW-1185">Reference proteome</keyword>
<proteinExistence type="predicted"/>
<dbReference type="Proteomes" id="UP001151699">
    <property type="component" value="Chromosome B"/>
</dbReference>
<accession>A0A9Q0N2F2</accession>
<dbReference type="OrthoDB" id="10285061at2759"/>
<dbReference type="EMBL" id="WJQU01000002">
    <property type="protein sequence ID" value="KAJ6641394.1"/>
    <property type="molecule type" value="Genomic_DNA"/>
</dbReference>